<name>A0ABR8VM20_9BACI</name>
<comment type="caution">
    <text evidence="3">The sequence shown here is derived from an EMBL/GenBank/DDBJ whole genome shotgun (WGS) entry which is preliminary data.</text>
</comment>
<evidence type="ECO:0000313" key="4">
    <source>
        <dbReference type="Proteomes" id="UP000648182"/>
    </source>
</evidence>
<evidence type="ECO:0000259" key="1">
    <source>
        <dbReference type="Pfam" id="PF00768"/>
    </source>
</evidence>
<gene>
    <name evidence="3" type="ORF">H9631_12065</name>
</gene>
<protein>
    <submittedName>
        <fullName evidence="3">Serine hydrolase</fullName>
    </submittedName>
</protein>
<dbReference type="SUPFAM" id="SSF56601">
    <property type="entry name" value="beta-lactamase/transpeptidase-like"/>
    <property type="match status" value="2"/>
</dbReference>
<dbReference type="EMBL" id="JACSPV010000019">
    <property type="protein sequence ID" value="MBD8005814.1"/>
    <property type="molecule type" value="Genomic_DNA"/>
</dbReference>
<dbReference type="Gene3D" id="3.40.710.10">
    <property type="entry name" value="DD-peptidase/beta-lactamase superfamily"/>
    <property type="match status" value="2"/>
</dbReference>
<accession>A0ABR8VM20</accession>
<dbReference type="InterPro" id="IPR045155">
    <property type="entry name" value="Beta-lactam_cat"/>
</dbReference>
<dbReference type="InterPro" id="IPR012338">
    <property type="entry name" value="Beta-lactam/transpept-like"/>
</dbReference>
<dbReference type="InterPro" id="IPR001967">
    <property type="entry name" value="Peptidase_S11_N"/>
</dbReference>
<evidence type="ECO:0000313" key="3">
    <source>
        <dbReference type="EMBL" id="MBD8005814.1"/>
    </source>
</evidence>
<dbReference type="Pfam" id="PF13354">
    <property type="entry name" value="Beta-lactamase2"/>
    <property type="match status" value="1"/>
</dbReference>
<dbReference type="Pfam" id="PF00768">
    <property type="entry name" value="Peptidase_S11"/>
    <property type="match status" value="1"/>
</dbReference>
<organism evidence="3 4">
    <name type="scientific">Bacillus norwichensis</name>
    <dbReference type="NCBI Taxonomy" id="2762217"/>
    <lineage>
        <taxon>Bacteria</taxon>
        <taxon>Bacillati</taxon>
        <taxon>Bacillota</taxon>
        <taxon>Bacilli</taxon>
        <taxon>Bacillales</taxon>
        <taxon>Bacillaceae</taxon>
        <taxon>Bacillus</taxon>
    </lineage>
</organism>
<reference evidence="3 4" key="1">
    <citation type="submission" date="2020-08" db="EMBL/GenBank/DDBJ databases">
        <title>A Genomic Blueprint of the Chicken Gut Microbiome.</title>
        <authorList>
            <person name="Gilroy R."/>
            <person name="Ravi A."/>
            <person name="Getino M."/>
            <person name="Pursley I."/>
            <person name="Horton D.L."/>
            <person name="Alikhan N.-F."/>
            <person name="Baker D."/>
            <person name="Gharbi K."/>
            <person name="Hall N."/>
            <person name="Watson M."/>
            <person name="Adriaenssens E.M."/>
            <person name="Foster-Nyarko E."/>
            <person name="Jarju S."/>
            <person name="Secka A."/>
            <person name="Antonio M."/>
            <person name="Oren A."/>
            <person name="Chaudhuri R."/>
            <person name="La Ragione R.M."/>
            <person name="Hildebrand F."/>
            <person name="Pallen M.J."/>
        </authorList>
    </citation>
    <scope>NUCLEOTIDE SEQUENCE [LARGE SCALE GENOMIC DNA]</scope>
    <source>
        <strain evidence="3 4">Sa1BUA2</strain>
    </source>
</reference>
<dbReference type="RefSeq" id="WP_191813100.1">
    <property type="nucleotide sequence ID" value="NZ_JACSPV010000019.1"/>
</dbReference>
<keyword evidence="4" id="KW-1185">Reference proteome</keyword>
<evidence type="ECO:0000259" key="2">
    <source>
        <dbReference type="Pfam" id="PF13354"/>
    </source>
</evidence>
<feature type="domain" description="Peptidase S11 D-alanyl-D-alanine carboxypeptidase A N-terminal" evidence="1">
    <location>
        <begin position="220"/>
        <end position="345"/>
    </location>
</feature>
<dbReference type="Proteomes" id="UP000648182">
    <property type="component" value="Unassembled WGS sequence"/>
</dbReference>
<sequence length="488" mass="53469">MAIKLISVLWDRETRNNINDNFRELFDLGTEIESEIKQNLSDYIPAGAITTDKTSFIRAGKNLFNQHDTVSGRVSVTGEIIDDGVNVTADYELIKQGQTYITNNPIYTAQYDKDKSFIRFLYVAKGDTLKTENNAVYIRISVNRTLASGLQVEEGNALTPYEPYMKTLVGIDIKDVSEAKTSDAKGKHFTNIKARFEEIERDVADIRPPDSNVVSDEVAEQVFIAEMNKKAARLGCDNPNFKNSSGLSAAGQLTSPKDMTLITRHAAGIAELTKVWGTKNYEVAIKGSSARTINITSSVQDAAFEQSYTILGGKTGTLGVVHNLCLVVQHKQKGHVLAGTILKADGDRWIAMKQLFDEAIKIIENNGSASPTIDAVGACAILLPANPLLHTGTPLNELFLKGNTERQSPASTTKILTSLILIESVPDLNESFSFKASDKVEDSLVFNEGDRITFKDALYLMMLHSHNTTAKAVARAVGQRIVKARGYA</sequence>
<dbReference type="GO" id="GO:0016787">
    <property type="term" value="F:hydrolase activity"/>
    <property type="evidence" value="ECO:0007669"/>
    <property type="project" value="UniProtKB-KW"/>
</dbReference>
<proteinExistence type="predicted"/>
<keyword evidence="3" id="KW-0378">Hydrolase</keyword>
<feature type="domain" description="Beta-lactamase class A catalytic" evidence="2">
    <location>
        <begin position="403"/>
        <end position="483"/>
    </location>
</feature>